<dbReference type="AlphaFoldDB" id="A0A835QHF5"/>
<dbReference type="Proteomes" id="UP000636800">
    <property type="component" value="Unassembled WGS sequence"/>
</dbReference>
<dbReference type="EMBL" id="JADCNL010000009">
    <property type="protein sequence ID" value="KAG0467133.1"/>
    <property type="molecule type" value="Genomic_DNA"/>
</dbReference>
<reference evidence="3 4" key="1">
    <citation type="journal article" date="2020" name="Nat. Food">
        <title>A phased Vanilla planifolia genome enables genetic improvement of flavour and production.</title>
        <authorList>
            <person name="Hasing T."/>
            <person name="Tang H."/>
            <person name="Brym M."/>
            <person name="Khazi F."/>
            <person name="Huang T."/>
            <person name="Chambers A.H."/>
        </authorList>
    </citation>
    <scope>NUCLEOTIDE SEQUENCE [LARGE SCALE GENOMIC DNA]</scope>
    <source>
        <tissue evidence="2">Leaf</tissue>
    </source>
</reference>
<evidence type="ECO:0000313" key="4">
    <source>
        <dbReference type="Proteomes" id="UP000639772"/>
    </source>
</evidence>
<dbReference type="EMBL" id="JADCNM010000009">
    <property type="protein sequence ID" value="KAG0468798.1"/>
    <property type="molecule type" value="Genomic_DNA"/>
</dbReference>
<gene>
    <name evidence="2" type="ORF">HPP92_018126</name>
    <name evidence="1" type="ORF">HPP92_018713</name>
</gene>
<keyword evidence="3" id="KW-1185">Reference proteome</keyword>
<protein>
    <submittedName>
        <fullName evidence="2">Uncharacterized protein</fullName>
    </submittedName>
</protein>
<accession>A0A835QHF5</accession>
<evidence type="ECO:0000313" key="1">
    <source>
        <dbReference type="EMBL" id="KAG0467133.1"/>
    </source>
</evidence>
<evidence type="ECO:0000313" key="3">
    <source>
        <dbReference type="Proteomes" id="UP000636800"/>
    </source>
</evidence>
<comment type="caution">
    <text evidence="2">The sequence shown here is derived from an EMBL/GenBank/DDBJ whole genome shotgun (WGS) entry which is preliminary data.</text>
</comment>
<sequence length="98" mass="11477">MGPARKHEQATVIRLMKNWASSILYSAAIQLPRTKTGRAKIDFFLRHAPNPRKEQQRQDNNRTCTTAAQIEHSVNSNRVKWQNTPGWWASLHLRRWSE</sequence>
<organism evidence="2 4">
    <name type="scientific">Vanilla planifolia</name>
    <name type="common">Vanilla</name>
    <dbReference type="NCBI Taxonomy" id="51239"/>
    <lineage>
        <taxon>Eukaryota</taxon>
        <taxon>Viridiplantae</taxon>
        <taxon>Streptophyta</taxon>
        <taxon>Embryophyta</taxon>
        <taxon>Tracheophyta</taxon>
        <taxon>Spermatophyta</taxon>
        <taxon>Magnoliopsida</taxon>
        <taxon>Liliopsida</taxon>
        <taxon>Asparagales</taxon>
        <taxon>Orchidaceae</taxon>
        <taxon>Vanilloideae</taxon>
        <taxon>Vanilleae</taxon>
        <taxon>Vanilla</taxon>
    </lineage>
</organism>
<name>A0A835QHF5_VANPL</name>
<evidence type="ECO:0000313" key="2">
    <source>
        <dbReference type="EMBL" id="KAG0468798.1"/>
    </source>
</evidence>
<dbReference type="Proteomes" id="UP000639772">
    <property type="component" value="Chromosome 9"/>
</dbReference>
<proteinExistence type="predicted"/>